<dbReference type="EC" id="1.1.1.100" evidence="3"/>
<dbReference type="OrthoDB" id="9806974at2"/>
<keyword evidence="2 3" id="KW-0560">Oxidoreductase</keyword>
<evidence type="ECO:0000313" key="3">
    <source>
        <dbReference type="EMBL" id="KGJ91691.1"/>
    </source>
</evidence>
<dbReference type="PANTHER" id="PTHR24321:SF8">
    <property type="entry name" value="ESTRADIOL 17-BETA-DEHYDROGENASE 8-RELATED"/>
    <property type="match status" value="1"/>
</dbReference>
<dbReference type="FunFam" id="3.40.50.720:FF:000084">
    <property type="entry name" value="Short-chain dehydrogenase reductase"/>
    <property type="match status" value="1"/>
</dbReference>
<evidence type="ECO:0000256" key="1">
    <source>
        <dbReference type="ARBA" id="ARBA00006484"/>
    </source>
</evidence>
<name>A0A099KMK6_COLPS</name>
<dbReference type="RefSeq" id="WP_033082906.1">
    <property type="nucleotide sequence ID" value="NZ_JQEC01000040.1"/>
</dbReference>
<dbReference type="PRINTS" id="PR00081">
    <property type="entry name" value="GDHRDH"/>
</dbReference>
<dbReference type="Pfam" id="PF13561">
    <property type="entry name" value="adh_short_C2"/>
    <property type="match status" value="1"/>
</dbReference>
<comment type="similarity">
    <text evidence="1">Belongs to the short-chain dehydrogenases/reductases (SDR) family.</text>
</comment>
<dbReference type="EMBL" id="JQEC01000040">
    <property type="protein sequence ID" value="KGJ91691.1"/>
    <property type="molecule type" value="Genomic_DNA"/>
</dbReference>
<evidence type="ECO:0000256" key="2">
    <source>
        <dbReference type="ARBA" id="ARBA00023002"/>
    </source>
</evidence>
<reference evidence="3 4" key="1">
    <citation type="submission" date="2014-08" db="EMBL/GenBank/DDBJ databases">
        <title>Genomic and Phenotypic Diversity of Colwellia psychrerythraea strains from Disparate Marine Basins.</title>
        <authorList>
            <person name="Techtmann S.M."/>
            <person name="Stelling S.C."/>
            <person name="Utturkar S.M."/>
            <person name="Alshibli N."/>
            <person name="Harris A."/>
            <person name="Brown S.D."/>
            <person name="Hazen T.C."/>
        </authorList>
    </citation>
    <scope>NUCLEOTIDE SEQUENCE [LARGE SCALE GENOMIC DNA]</scope>
    <source>
        <strain evidence="3 4">GAB14E</strain>
    </source>
</reference>
<dbReference type="GO" id="GO:0004316">
    <property type="term" value="F:3-oxoacyl-[acyl-carrier-protein] reductase (NADPH) activity"/>
    <property type="evidence" value="ECO:0007669"/>
    <property type="project" value="UniProtKB-EC"/>
</dbReference>
<dbReference type="InterPro" id="IPR036291">
    <property type="entry name" value="NAD(P)-bd_dom_sf"/>
</dbReference>
<dbReference type="CDD" id="cd05233">
    <property type="entry name" value="SDR_c"/>
    <property type="match status" value="1"/>
</dbReference>
<accession>A0A099KMK6</accession>
<dbReference type="InterPro" id="IPR020904">
    <property type="entry name" value="Sc_DH/Rdtase_CS"/>
</dbReference>
<dbReference type="SUPFAM" id="SSF51735">
    <property type="entry name" value="NAD(P)-binding Rossmann-fold domains"/>
    <property type="match status" value="1"/>
</dbReference>
<dbReference type="Proteomes" id="UP000029868">
    <property type="component" value="Unassembled WGS sequence"/>
</dbReference>
<dbReference type="PROSITE" id="PS00061">
    <property type="entry name" value="ADH_SHORT"/>
    <property type="match status" value="1"/>
</dbReference>
<dbReference type="PATRIC" id="fig|28229.3.peg.2892"/>
<protein>
    <submittedName>
        <fullName evidence="3">3-oxoacyl-(Acyl-carrier-protein) reductase</fullName>
        <ecNumber evidence="3">1.1.1.100</ecNumber>
    </submittedName>
</protein>
<dbReference type="InterPro" id="IPR002347">
    <property type="entry name" value="SDR_fam"/>
</dbReference>
<sequence length="247" mass="26405">MKFKEKVAVVTGGTTGIGLATCNELSQQGARIYNLDISVPDTNEHSFIPCDIASYSEVQKAIEQIVALEGKIDLLFANAGIHLFANIEETDIADLDHIIDINIKGVFYLLKNVIPVMKQQKAGKIVLMGSDQSFVGKGQSAAYGMSKGAIGQLTKSTAIDYAPFNIQVNCVCPGNIDTPLLAKAVDRFESLSGLSKAEVATLINEAQPMGRIAQPIEVAKTVSFLLSEENSFMTGSLVPVDGGYTCQ</sequence>
<proteinExistence type="inferred from homology"/>
<gene>
    <name evidence="3" type="ORF">GAB14E_3173</name>
</gene>
<dbReference type="PANTHER" id="PTHR24321">
    <property type="entry name" value="DEHYDROGENASES, SHORT CHAIN"/>
    <property type="match status" value="1"/>
</dbReference>
<dbReference type="Gene3D" id="3.40.50.720">
    <property type="entry name" value="NAD(P)-binding Rossmann-like Domain"/>
    <property type="match status" value="1"/>
</dbReference>
<evidence type="ECO:0000313" key="4">
    <source>
        <dbReference type="Proteomes" id="UP000029868"/>
    </source>
</evidence>
<organism evidence="3 4">
    <name type="scientific">Colwellia psychrerythraea</name>
    <name type="common">Vibrio psychroerythus</name>
    <dbReference type="NCBI Taxonomy" id="28229"/>
    <lineage>
        <taxon>Bacteria</taxon>
        <taxon>Pseudomonadati</taxon>
        <taxon>Pseudomonadota</taxon>
        <taxon>Gammaproteobacteria</taxon>
        <taxon>Alteromonadales</taxon>
        <taxon>Colwelliaceae</taxon>
        <taxon>Colwellia</taxon>
    </lineage>
</organism>
<comment type="caution">
    <text evidence="3">The sequence shown here is derived from an EMBL/GenBank/DDBJ whole genome shotgun (WGS) entry which is preliminary data.</text>
</comment>
<dbReference type="PRINTS" id="PR00080">
    <property type="entry name" value="SDRFAMILY"/>
</dbReference>
<dbReference type="AlphaFoldDB" id="A0A099KMK6"/>